<dbReference type="PRINTS" id="PR01790">
    <property type="entry name" value="SMP30FAMILY"/>
</dbReference>
<dbReference type="AlphaFoldDB" id="A0A9P0FIS5"/>
<dbReference type="GO" id="GO:0019853">
    <property type="term" value="P:L-ascorbic acid biosynthetic process"/>
    <property type="evidence" value="ECO:0007669"/>
    <property type="project" value="TreeGrafter"/>
</dbReference>
<feature type="binding site" evidence="3">
    <location>
        <position position="46"/>
    </location>
    <ligand>
        <name>a divalent metal cation</name>
        <dbReference type="ChEBI" id="CHEBI:60240"/>
    </ligand>
</feature>
<gene>
    <name evidence="6" type="ORF">MELIAE_LOCUS8695</name>
</gene>
<organism evidence="6 7">
    <name type="scientific">Brassicogethes aeneus</name>
    <name type="common">Rape pollen beetle</name>
    <name type="synonym">Meligethes aeneus</name>
    <dbReference type="NCBI Taxonomy" id="1431903"/>
    <lineage>
        <taxon>Eukaryota</taxon>
        <taxon>Metazoa</taxon>
        <taxon>Ecdysozoa</taxon>
        <taxon>Arthropoda</taxon>
        <taxon>Hexapoda</taxon>
        <taxon>Insecta</taxon>
        <taxon>Pterygota</taxon>
        <taxon>Neoptera</taxon>
        <taxon>Endopterygota</taxon>
        <taxon>Coleoptera</taxon>
        <taxon>Polyphaga</taxon>
        <taxon>Cucujiformia</taxon>
        <taxon>Nitidulidae</taxon>
        <taxon>Meligethinae</taxon>
        <taxon>Brassicogethes</taxon>
    </lineage>
</organism>
<dbReference type="EMBL" id="OV121136">
    <property type="protein sequence ID" value="CAH0558159.1"/>
    <property type="molecule type" value="Genomic_DNA"/>
</dbReference>
<dbReference type="InterPro" id="IPR011042">
    <property type="entry name" value="6-blade_b-propeller_TolB-like"/>
</dbReference>
<keyword evidence="3" id="KW-0479">Metal-binding</keyword>
<dbReference type="Gene3D" id="2.120.10.30">
    <property type="entry name" value="TolB, C-terminal domain"/>
    <property type="match status" value="1"/>
</dbReference>
<keyword evidence="4" id="KW-0732">Signal</keyword>
<keyword evidence="7" id="KW-1185">Reference proteome</keyword>
<dbReference type="InterPro" id="IPR005511">
    <property type="entry name" value="SMP-30"/>
</dbReference>
<dbReference type="InterPro" id="IPR013658">
    <property type="entry name" value="SGL"/>
</dbReference>
<evidence type="ECO:0000256" key="1">
    <source>
        <dbReference type="ARBA" id="ARBA00008853"/>
    </source>
</evidence>
<feature type="binding site" evidence="3">
    <location>
        <position position="137"/>
    </location>
    <ligand>
        <name>substrate</name>
    </ligand>
</feature>
<dbReference type="SUPFAM" id="SSF63829">
    <property type="entry name" value="Calcium-dependent phosphotriesterase"/>
    <property type="match status" value="1"/>
</dbReference>
<sequence>MLCILILVFWVANSTFARGDHNPNYSCDFGDAPTVTQITEPIDHSETPSWDGRRDMLYYVDVHTGRVLSYNYDTGKVHSITLGSGSIGPVVQTKNKDVLLVGFNRSIVAVEWDGKNNMSKKTVLTQVSDRFPDSHFNDGKTDKNGRLWWGTMGLTPDIQNQGALYKITSQNLNKPDVVISPVNVSNGLAWNKANDKFYYINFPARKIFAYDFNLEKGEISNQKVVFDLEDHKQLSGKPDGMTIDIEDNLWIALFGGGSVIKVNPTTGQLLNKIAIPAQYVTDTMFGGPNLDILFVTTFKYTLTDEQKKQQPAAGALFAVKILKTKGRPVFEAFRKCEMRKISWFHCNYHQIK</sequence>
<dbReference type="GO" id="GO:0004341">
    <property type="term" value="F:gluconolactonase activity"/>
    <property type="evidence" value="ECO:0007669"/>
    <property type="project" value="TreeGrafter"/>
</dbReference>
<feature type="chain" id="PRO_5040208170" description="SMP-30/Gluconolactonase/LRE-like region domain-containing protein" evidence="4">
    <location>
        <begin position="18"/>
        <end position="352"/>
    </location>
</feature>
<name>A0A9P0FIS5_BRAAE</name>
<proteinExistence type="inferred from homology"/>
<protein>
    <recommendedName>
        <fullName evidence="5">SMP-30/Gluconolactonase/LRE-like region domain-containing protein</fullName>
    </recommendedName>
</protein>
<dbReference type="GO" id="GO:0005509">
    <property type="term" value="F:calcium ion binding"/>
    <property type="evidence" value="ECO:0007669"/>
    <property type="project" value="TreeGrafter"/>
</dbReference>
<dbReference type="Pfam" id="PF08450">
    <property type="entry name" value="SGL"/>
    <property type="match status" value="1"/>
</dbReference>
<dbReference type="PANTHER" id="PTHR10907:SF47">
    <property type="entry name" value="REGUCALCIN"/>
    <property type="match status" value="1"/>
</dbReference>
<dbReference type="Proteomes" id="UP001154078">
    <property type="component" value="Chromosome 5"/>
</dbReference>
<reference evidence="6" key="1">
    <citation type="submission" date="2021-12" db="EMBL/GenBank/DDBJ databases">
        <authorList>
            <person name="King R."/>
        </authorList>
    </citation>
    <scope>NUCLEOTIDE SEQUENCE</scope>
</reference>
<evidence type="ECO:0000256" key="4">
    <source>
        <dbReference type="SAM" id="SignalP"/>
    </source>
</evidence>
<evidence type="ECO:0000259" key="5">
    <source>
        <dbReference type="Pfam" id="PF08450"/>
    </source>
</evidence>
<accession>A0A9P0FIS5</accession>
<dbReference type="PANTHER" id="PTHR10907">
    <property type="entry name" value="REGUCALCIN"/>
    <property type="match status" value="1"/>
</dbReference>
<evidence type="ECO:0000256" key="2">
    <source>
        <dbReference type="PIRSR" id="PIRSR605511-1"/>
    </source>
</evidence>
<feature type="active site" description="Proton donor/acceptor" evidence="2">
    <location>
        <position position="239"/>
    </location>
</feature>
<feature type="binding site" evidence="3">
    <location>
        <position position="186"/>
    </location>
    <ligand>
        <name>a divalent metal cation</name>
        <dbReference type="ChEBI" id="CHEBI:60240"/>
    </ligand>
</feature>
<dbReference type="OrthoDB" id="423498at2759"/>
<evidence type="ECO:0000313" key="7">
    <source>
        <dbReference type="Proteomes" id="UP001154078"/>
    </source>
</evidence>
<feature type="binding site" evidence="3">
    <location>
        <position position="239"/>
    </location>
    <ligand>
        <name>a divalent metal cation</name>
        <dbReference type="ChEBI" id="CHEBI:60240"/>
    </ligand>
</feature>
<evidence type="ECO:0000313" key="6">
    <source>
        <dbReference type="EMBL" id="CAH0558159.1"/>
    </source>
</evidence>
<comment type="cofactor">
    <cofactor evidence="3">
        <name>Zn(2+)</name>
        <dbReference type="ChEBI" id="CHEBI:29105"/>
    </cofactor>
    <text evidence="3">Binds 1 divalent metal cation per subunit.</text>
</comment>
<feature type="signal peptide" evidence="4">
    <location>
        <begin position="1"/>
        <end position="17"/>
    </location>
</feature>
<evidence type="ECO:0000256" key="3">
    <source>
        <dbReference type="PIRSR" id="PIRSR605511-2"/>
    </source>
</evidence>
<keyword evidence="3" id="KW-0862">Zinc</keyword>
<comment type="similarity">
    <text evidence="1">Belongs to the SMP-30/CGR1 family.</text>
</comment>
<feature type="domain" description="SMP-30/Gluconolactonase/LRE-like region" evidence="5">
    <location>
        <begin position="45"/>
        <end position="298"/>
    </location>
</feature>